<feature type="domain" description="Glycosyl transferase family 3" evidence="10">
    <location>
        <begin position="77"/>
        <end position="324"/>
    </location>
</feature>
<dbReference type="AlphaFoldDB" id="A0A328B2T3"/>
<comment type="function">
    <text evidence="9">Catalyzes the transfer of the phosphoribosyl group of 5-phosphorylribose-1-pyrophosphate (PRPP) to anthranilate to yield N-(5'-phosphoribosyl)-anthranilate (PRA).</text>
</comment>
<dbReference type="GO" id="GO:0005829">
    <property type="term" value="C:cytosol"/>
    <property type="evidence" value="ECO:0007669"/>
    <property type="project" value="TreeGrafter"/>
</dbReference>
<keyword evidence="9" id="KW-0460">Magnesium</keyword>
<organism evidence="12 13">
    <name type="scientific">Phenylobacterium hankyongense</name>
    <dbReference type="NCBI Taxonomy" id="1813876"/>
    <lineage>
        <taxon>Bacteria</taxon>
        <taxon>Pseudomonadati</taxon>
        <taxon>Pseudomonadota</taxon>
        <taxon>Alphaproteobacteria</taxon>
        <taxon>Caulobacterales</taxon>
        <taxon>Caulobacteraceae</taxon>
        <taxon>Phenylobacterium</taxon>
    </lineage>
</organism>
<dbReference type="NCBIfam" id="TIGR01245">
    <property type="entry name" value="trpD"/>
    <property type="match status" value="1"/>
</dbReference>
<dbReference type="InterPro" id="IPR005940">
    <property type="entry name" value="Anthranilate_Pribosyl_Tfrase"/>
</dbReference>
<comment type="similarity">
    <text evidence="8">In the C-terminal section; belongs to the anthranilate phosphoribosyltransferase family.</text>
</comment>
<feature type="binding site" evidence="9">
    <location>
        <begin position="85"/>
        <end position="86"/>
    </location>
    <ligand>
        <name>5-phospho-alpha-D-ribose 1-diphosphate</name>
        <dbReference type="ChEBI" id="CHEBI:58017"/>
    </ligand>
</feature>
<dbReference type="InterPro" id="IPR036320">
    <property type="entry name" value="Glycosyl_Trfase_fam3_N_dom_sf"/>
</dbReference>
<keyword evidence="9" id="KW-0479">Metal-binding</keyword>
<comment type="caution">
    <text evidence="9">Lacks conserved residue(s) required for the propagation of feature annotation.</text>
</comment>
<reference evidence="13" key="1">
    <citation type="submission" date="2018-05" db="EMBL/GenBank/DDBJ databases">
        <authorList>
            <person name="Li X."/>
        </authorList>
    </citation>
    <scope>NUCLEOTIDE SEQUENCE [LARGE SCALE GENOMIC DNA]</scope>
    <source>
        <strain evidence="13">HKS-05</strain>
    </source>
</reference>
<keyword evidence="5 9" id="KW-0822">Tryptophan biosynthesis</keyword>
<dbReference type="Pfam" id="PF00591">
    <property type="entry name" value="Glycos_transf_3"/>
    <property type="match status" value="1"/>
</dbReference>
<name>A0A328B2T3_9CAUL</name>
<dbReference type="Pfam" id="PF02885">
    <property type="entry name" value="Glycos_trans_3N"/>
    <property type="match status" value="1"/>
</dbReference>
<gene>
    <name evidence="9 12" type="primary">trpD</name>
    <name evidence="12" type="ORF">DJ021_15635</name>
</gene>
<evidence type="ECO:0000256" key="4">
    <source>
        <dbReference type="ARBA" id="ARBA00022679"/>
    </source>
</evidence>
<proteinExistence type="inferred from homology"/>
<evidence type="ECO:0000256" key="6">
    <source>
        <dbReference type="ARBA" id="ARBA00023141"/>
    </source>
</evidence>
<feature type="binding site" evidence="9">
    <location>
        <position position="94"/>
    </location>
    <ligand>
        <name>Mg(2+)</name>
        <dbReference type="ChEBI" id="CHEBI:18420"/>
        <label>1</label>
    </ligand>
</feature>
<feature type="binding site" evidence="9">
    <location>
        <position position="90"/>
    </location>
    <ligand>
        <name>5-phospho-alpha-D-ribose 1-diphosphate</name>
        <dbReference type="ChEBI" id="CHEBI:58017"/>
    </ligand>
</feature>
<keyword evidence="6 9" id="KW-0057">Aromatic amino acid biosynthesis</keyword>
<accession>A0A328B2T3</accession>
<dbReference type="InterPro" id="IPR000312">
    <property type="entry name" value="Glycosyl_Trfase_fam3"/>
</dbReference>
<dbReference type="PANTHER" id="PTHR43285">
    <property type="entry name" value="ANTHRANILATE PHOSPHORIBOSYLTRANSFERASE"/>
    <property type="match status" value="1"/>
</dbReference>
<dbReference type="GO" id="GO:0000162">
    <property type="term" value="P:L-tryptophan biosynthetic process"/>
    <property type="evidence" value="ECO:0007669"/>
    <property type="project" value="UniProtKB-UniRule"/>
</dbReference>
<dbReference type="EC" id="2.4.2.18" evidence="9"/>
<evidence type="ECO:0000256" key="7">
    <source>
        <dbReference type="ARBA" id="ARBA00052328"/>
    </source>
</evidence>
<comment type="caution">
    <text evidence="12">The sequence shown here is derived from an EMBL/GenBank/DDBJ whole genome shotgun (WGS) entry which is preliminary data.</text>
</comment>
<dbReference type="HAMAP" id="MF_00211">
    <property type="entry name" value="TrpD"/>
    <property type="match status" value="1"/>
</dbReference>
<feature type="binding site" evidence="9">
    <location>
        <position position="122"/>
    </location>
    <ligand>
        <name>5-phospho-alpha-D-ribose 1-diphosphate</name>
        <dbReference type="ChEBI" id="CHEBI:58017"/>
    </ligand>
</feature>
<dbReference type="SUPFAM" id="SSF52418">
    <property type="entry name" value="Nucleoside phosphorylase/phosphoribosyltransferase catalytic domain"/>
    <property type="match status" value="1"/>
</dbReference>
<protein>
    <recommendedName>
        <fullName evidence="9">Anthranilate phosphoribosyltransferase</fullName>
        <ecNumber evidence="9">2.4.2.18</ecNumber>
    </recommendedName>
</protein>
<dbReference type="GO" id="GO:0000287">
    <property type="term" value="F:magnesium ion binding"/>
    <property type="evidence" value="ECO:0007669"/>
    <property type="project" value="UniProtKB-UniRule"/>
</dbReference>
<keyword evidence="4 9" id="KW-0808">Transferase</keyword>
<comment type="catalytic activity">
    <reaction evidence="7 9">
        <text>N-(5-phospho-beta-D-ribosyl)anthranilate + diphosphate = 5-phospho-alpha-D-ribose 1-diphosphate + anthranilate</text>
        <dbReference type="Rhea" id="RHEA:11768"/>
        <dbReference type="ChEBI" id="CHEBI:16567"/>
        <dbReference type="ChEBI" id="CHEBI:18277"/>
        <dbReference type="ChEBI" id="CHEBI:33019"/>
        <dbReference type="ChEBI" id="CHEBI:58017"/>
        <dbReference type="EC" id="2.4.2.18"/>
    </reaction>
</comment>
<evidence type="ECO:0000256" key="3">
    <source>
        <dbReference type="ARBA" id="ARBA00022676"/>
    </source>
</evidence>
<feature type="binding site" evidence="9">
    <location>
        <position position="168"/>
    </location>
    <ligand>
        <name>anthranilate</name>
        <dbReference type="ChEBI" id="CHEBI:16567"/>
        <label>2</label>
    </ligand>
</feature>
<keyword evidence="13" id="KW-1185">Reference proteome</keyword>
<evidence type="ECO:0000256" key="5">
    <source>
        <dbReference type="ARBA" id="ARBA00022822"/>
    </source>
</evidence>
<evidence type="ECO:0000259" key="10">
    <source>
        <dbReference type="Pfam" id="PF00591"/>
    </source>
</evidence>
<keyword evidence="3 9" id="KW-0328">Glycosyltransferase</keyword>
<dbReference type="Gene3D" id="3.40.1030.10">
    <property type="entry name" value="Nucleoside phosphorylase/phosphoribosyltransferase catalytic domain"/>
    <property type="match status" value="1"/>
</dbReference>
<feature type="binding site" evidence="9">
    <location>
        <position position="82"/>
    </location>
    <ligand>
        <name>5-phospho-alpha-D-ribose 1-diphosphate</name>
        <dbReference type="ChEBI" id="CHEBI:58017"/>
    </ligand>
</feature>
<dbReference type="Proteomes" id="UP000249842">
    <property type="component" value="Unassembled WGS sequence"/>
</dbReference>
<dbReference type="GO" id="GO:0004048">
    <property type="term" value="F:anthranilate phosphoribosyltransferase activity"/>
    <property type="evidence" value="ECO:0007669"/>
    <property type="project" value="UniProtKB-UniRule"/>
</dbReference>
<evidence type="ECO:0000313" key="13">
    <source>
        <dbReference type="Proteomes" id="UP000249842"/>
    </source>
</evidence>
<feature type="binding site" evidence="9">
    <location>
        <begin position="110"/>
        <end position="118"/>
    </location>
    <ligand>
        <name>5-phospho-alpha-D-ribose 1-diphosphate</name>
        <dbReference type="ChEBI" id="CHEBI:58017"/>
    </ligand>
</feature>
<dbReference type="OrthoDB" id="9806430at2"/>
<feature type="domain" description="Glycosyl transferase family 3 N-terminal" evidence="11">
    <location>
        <begin position="6"/>
        <end position="68"/>
    </location>
</feature>
<dbReference type="InterPro" id="IPR017459">
    <property type="entry name" value="Glycosyl_Trfase_fam3_N_dom"/>
</dbReference>
<comment type="pathway">
    <text evidence="1 9">Amino-acid biosynthesis; L-tryptophan biosynthesis; L-tryptophan from chorismate: step 2/5.</text>
</comment>
<dbReference type="PANTHER" id="PTHR43285:SF2">
    <property type="entry name" value="ANTHRANILATE PHOSPHORIBOSYLTRANSFERASE"/>
    <property type="match status" value="1"/>
</dbReference>
<comment type="cofactor">
    <cofactor evidence="9">
        <name>Mg(2+)</name>
        <dbReference type="ChEBI" id="CHEBI:18420"/>
    </cofactor>
    <text evidence="9">Binds 2 magnesium ions per monomer.</text>
</comment>
<evidence type="ECO:0000256" key="9">
    <source>
        <dbReference type="HAMAP-Rule" id="MF_00211"/>
    </source>
</evidence>
<dbReference type="InterPro" id="IPR035902">
    <property type="entry name" value="Nuc_phospho_transferase"/>
</dbReference>
<feature type="binding site" evidence="9">
    <location>
        <position position="227"/>
    </location>
    <ligand>
        <name>Mg(2+)</name>
        <dbReference type="ChEBI" id="CHEBI:18420"/>
        <label>2</label>
    </ligand>
</feature>
<dbReference type="FunFam" id="3.40.1030.10:FF:000002">
    <property type="entry name" value="Anthranilate phosphoribosyltransferase"/>
    <property type="match status" value="1"/>
</dbReference>
<feature type="binding site" evidence="9">
    <location>
        <position position="226"/>
    </location>
    <ligand>
        <name>Mg(2+)</name>
        <dbReference type="ChEBI" id="CHEBI:18420"/>
        <label>2</label>
    </ligand>
</feature>
<evidence type="ECO:0000256" key="8">
    <source>
        <dbReference type="ARBA" id="ARBA00061188"/>
    </source>
</evidence>
<evidence type="ECO:0000256" key="1">
    <source>
        <dbReference type="ARBA" id="ARBA00004907"/>
    </source>
</evidence>
<evidence type="ECO:0000256" key="2">
    <source>
        <dbReference type="ARBA" id="ARBA00022605"/>
    </source>
</evidence>
<sequence length="341" mass="35648">MSDAFKPLLGRLADGATLSEEDAGEFFAACLRGEPTAAQVAAAVTAMRMRGETVGEITACARAMRRAAVTLDHPFETIDVCGTGGDGLHTLNVSTAVGFVAAGGGLKVAKHGNRALSSKSGTADVLSELGVNIAADTRQQLRALDEAGICFLFAPAHHGAMRHVSPIRAELGFRTIFNLLGPLTNPAGARRQLLGVYDSRWVEPLARVLGALGAERAWTVHGQGMDEITTTGETQVAEWRDGQVRLFRITPEAVGLPRAAQADLTGGSPAENARALRDLLSGAKGPYRDIVLLNAAAAFLVSDRVETLREGADLAGQVIDDGRAAQALARLVAVTNAVEPA</sequence>
<dbReference type="Gene3D" id="1.20.970.10">
    <property type="entry name" value="Transferase, Pyrimidine Nucleoside Phosphorylase, Chain C"/>
    <property type="match status" value="1"/>
</dbReference>
<feature type="binding site" evidence="9">
    <location>
        <begin position="92"/>
        <end position="95"/>
    </location>
    <ligand>
        <name>5-phospho-alpha-D-ribose 1-diphosphate</name>
        <dbReference type="ChEBI" id="CHEBI:58017"/>
    </ligand>
</feature>
<comment type="subunit">
    <text evidence="9">Homodimer.</text>
</comment>
<feature type="binding site" evidence="9">
    <location>
        <position position="113"/>
    </location>
    <ligand>
        <name>anthranilate</name>
        <dbReference type="ChEBI" id="CHEBI:16567"/>
        <label>1</label>
    </ligand>
</feature>
<feature type="binding site" evidence="9">
    <location>
        <position position="227"/>
    </location>
    <ligand>
        <name>Mg(2+)</name>
        <dbReference type="ChEBI" id="CHEBI:18420"/>
        <label>1</label>
    </ligand>
</feature>
<keyword evidence="2 9" id="KW-0028">Amino-acid biosynthesis</keyword>
<comment type="similarity">
    <text evidence="9">Belongs to the anthranilate phosphoribosyltransferase family.</text>
</comment>
<evidence type="ECO:0000259" key="11">
    <source>
        <dbReference type="Pfam" id="PF02885"/>
    </source>
</evidence>
<feature type="binding site" evidence="9">
    <location>
        <position position="82"/>
    </location>
    <ligand>
        <name>anthranilate</name>
        <dbReference type="ChEBI" id="CHEBI:16567"/>
        <label>1</label>
    </ligand>
</feature>
<dbReference type="SUPFAM" id="SSF47648">
    <property type="entry name" value="Nucleoside phosphorylase/phosphoribosyltransferase N-terminal domain"/>
    <property type="match status" value="1"/>
</dbReference>
<dbReference type="UniPathway" id="UPA00035">
    <property type="reaction ID" value="UER00041"/>
</dbReference>
<evidence type="ECO:0000313" key="12">
    <source>
        <dbReference type="EMBL" id="RAK61137.1"/>
    </source>
</evidence>
<dbReference type="RefSeq" id="WP_111458429.1">
    <property type="nucleotide sequence ID" value="NZ_QFYP01000001.1"/>
</dbReference>
<dbReference type="EMBL" id="QFYP01000001">
    <property type="protein sequence ID" value="RAK61137.1"/>
    <property type="molecule type" value="Genomic_DNA"/>
</dbReference>